<protein>
    <submittedName>
        <fullName evidence="1">Uncharacterized protein</fullName>
    </submittedName>
</protein>
<reference evidence="1" key="1">
    <citation type="journal article" date="2013" name="BMC Genomics">
        <title>Unscrambling butterfly oogenesis.</title>
        <authorList>
            <person name="Carter J.M."/>
            <person name="Baker S.C."/>
            <person name="Pink R."/>
            <person name="Carter D.R."/>
            <person name="Collins A."/>
            <person name="Tomlin J."/>
            <person name="Gibbs M."/>
            <person name="Breuker C.J."/>
        </authorList>
    </citation>
    <scope>NUCLEOTIDE SEQUENCE</scope>
    <source>
        <tissue evidence="1">Ovary</tissue>
    </source>
</reference>
<reference evidence="1" key="2">
    <citation type="submission" date="2013-05" db="EMBL/GenBank/DDBJ databases">
        <authorList>
            <person name="Carter J.-M."/>
            <person name="Baker S.C."/>
            <person name="Pink R."/>
            <person name="Carter D.R.F."/>
            <person name="Collins A."/>
            <person name="Tomlin J."/>
            <person name="Gibbs M."/>
            <person name="Breuker C.J."/>
        </authorList>
    </citation>
    <scope>NUCLEOTIDE SEQUENCE</scope>
    <source>
        <tissue evidence="1">Ovary</tissue>
    </source>
</reference>
<accession>S4PR52</accession>
<proteinExistence type="predicted"/>
<dbReference type="EMBL" id="GAIX01001115">
    <property type="protein sequence ID" value="JAA91445.1"/>
    <property type="molecule type" value="Transcribed_RNA"/>
</dbReference>
<evidence type="ECO:0000313" key="1">
    <source>
        <dbReference type="EMBL" id="JAA91445.1"/>
    </source>
</evidence>
<name>S4PR52_9NEOP</name>
<sequence length="68" mass="7642">VIIARVSSSFFYAAMNDFRPALLFSNFSDSSQAVANCYLHTKYAISLQLLLSNYASYKDDQLPTYCVS</sequence>
<organism evidence="1">
    <name type="scientific">Pararge aegeria</name>
    <name type="common">speckled wood butterfly</name>
    <dbReference type="NCBI Taxonomy" id="116150"/>
    <lineage>
        <taxon>Eukaryota</taxon>
        <taxon>Metazoa</taxon>
        <taxon>Ecdysozoa</taxon>
        <taxon>Arthropoda</taxon>
        <taxon>Hexapoda</taxon>
        <taxon>Insecta</taxon>
        <taxon>Pterygota</taxon>
        <taxon>Neoptera</taxon>
        <taxon>Endopterygota</taxon>
        <taxon>Lepidoptera</taxon>
        <taxon>Glossata</taxon>
        <taxon>Ditrysia</taxon>
        <taxon>Papilionoidea</taxon>
        <taxon>Nymphalidae</taxon>
        <taxon>Satyrinae</taxon>
        <taxon>Satyrini</taxon>
        <taxon>Parargina</taxon>
        <taxon>Pararge</taxon>
    </lineage>
</organism>
<feature type="non-terminal residue" evidence="1">
    <location>
        <position position="1"/>
    </location>
</feature>
<dbReference type="AlphaFoldDB" id="S4PR52"/>